<dbReference type="SUPFAM" id="SSF52058">
    <property type="entry name" value="L domain-like"/>
    <property type="match status" value="1"/>
</dbReference>
<gene>
    <name evidence="1" type="ORF">CEY00_Acc10723</name>
</gene>
<protein>
    <submittedName>
        <fullName evidence="1">TMV resistance protein like</fullName>
    </submittedName>
</protein>
<dbReference type="Proteomes" id="UP000241394">
    <property type="component" value="Chromosome LG9"/>
</dbReference>
<dbReference type="InterPro" id="IPR032675">
    <property type="entry name" value="LRR_dom_sf"/>
</dbReference>
<dbReference type="Gene3D" id="3.80.10.10">
    <property type="entry name" value="Ribonuclease Inhibitor"/>
    <property type="match status" value="1"/>
</dbReference>
<evidence type="ECO:0000313" key="1">
    <source>
        <dbReference type="EMBL" id="PSS21674.1"/>
    </source>
</evidence>
<dbReference type="OMA" id="ICIVCEE"/>
<proteinExistence type="predicted"/>
<keyword evidence="2" id="KW-1185">Reference proteome</keyword>
<dbReference type="EMBL" id="NKQK01000009">
    <property type="protein sequence ID" value="PSS21674.1"/>
    <property type="molecule type" value="Genomic_DNA"/>
</dbReference>
<dbReference type="Gramene" id="PSS21674">
    <property type="protein sequence ID" value="PSS21674"/>
    <property type="gene ID" value="CEY00_Acc10723"/>
</dbReference>
<sequence>MDCNLSDSVFPRDLSCLHSLQKLYLGGNQIRSLPESVKALTTLQSLHLDFCRSLQWLPELPPSLVMLNAEDCRSLEIITNLPNWLRSLNLDLCDCTELVEIRGLFRLEPIAKVDTKMINYLGLVDLDAMGNIEVDLYNNLTQAGKKGPIQIGGLNVCVVYALHDHDGGWAFDENYLTITNETKGLKWTYAPVFFGMPEANKAMIWLSHWKLSNHLESGDHLNVSFDMNTYFHVKECGVHLLYDKEKKVTESSIGEEAIGISTNPSNQNVIGADLSAYLTSVGLFLLCHYDCMMRRKCLSDAWDPYDYETTVGIPDEGKYMIWSSDWKIVGQLMEGCDEVNVSVNAGPIFQVKEFGICIVCEEQENQCTEQVDVDTFHQKNAIDLSAYEMMTGEYFLCHDSDIMRDRLYSNALEKGVSNWDFVGTSGMYSFLI</sequence>
<reference evidence="2" key="2">
    <citation type="journal article" date="2018" name="BMC Genomics">
        <title>A manually annotated Actinidia chinensis var. chinensis (kiwifruit) genome highlights the challenges associated with draft genomes and gene prediction in plants.</title>
        <authorList>
            <person name="Pilkington S.M."/>
            <person name="Crowhurst R."/>
            <person name="Hilario E."/>
            <person name="Nardozza S."/>
            <person name="Fraser L."/>
            <person name="Peng Y."/>
            <person name="Gunaseelan K."/>
            <person name="Simpson R."/>
            <person name="Tahir J."/>
            <person name="Deroles S.C."/>
            <person name="Templeton K."/>
            <person name="Luo Z."/>
            <person name="Davy M."/>
            <person name="Cheng C."/>
            <person name="McNeilage M."/>
            <person name="Scaglione D."/>
            <person name="Liu Y."/>
            <person name="Zhang Q."/>
            <person name="Datson P."/>
            <person name="De Silva N."/>
            <person name="Gardiner S.E."/>
            <person name="Bassett H."/>
            <person name="Chagne D."/>
            <person name="McCallum J."/>
            <person name="Dzierzon H."/>
            <person name="Deng C."/>
            <person name="Wang Y.Y."/>
            <person name="Barron L."/>
            <person name="Manako K."/>
            <person name="Bowen J."/>
            <person name="Foster T.M."/>
            <person name="Erridge Z.A."/>
            <person name="Tiffin H."/>
            <person name="Waite C.N."/>
            <person name="Davies K.M."/>
            <person name="Grierson E.P."/>
            <person name="Laing W.A."/>
            <person name="Kirk R."/>
            <person name="Chen X."/>
            <person name="Wood M."/>
            <person name="Montefiori M."/>
            <person name="Brummell D.A."/>
            <person name="Schwinn K.E."/>
            <person name="Catanach A."/>
            <person name="Fullerton C."/>
            <person name="Li D."/>
            <person name="Meiyalaghan S."/>
            <person name="Nieuwenhuizen N."/>
            <person name="Read N."/>
            <person name="Prakash R."/>
            <person name="Hunter D."/>
            <person name="Zhang H."/>
            <person name="McKenzie M."/>
            <person name="Knabel M."/>
            <person name="Harris A."/>
            <person name="Allan A.C."/>
            <person name="Gleave A."/>
            <person name="Chen A."/>
            <person name="Janssen B.J."/>
            <person name="Plunkett B."/>
            <person name="Ampomah-Dwamena C."/>
            <person name="Voogd C."/>
            <person name="Leif D."/>
            <person name="Lafferty D."/>
            <person name="Souleyre E.J.F."/>
            <person name="Varkonyi-Gasic E."/>
            <person name="Gambi F."/>
            <person name="Hanley J."/>
            <person name="Yao J.L."/>
            <person name="Cheung J."/>
            <person name="David K.M."/>
            <person name="Warren B."/>
            <person name="Marsh K."/>
            <person name="Snowden K.C."/>
            <person name="Lin-Wang K."/>
            <person name="Brian L."/>
            <person name="Martinez-Sanchez M."/>
            <person name="Wang M."/>
            <person name="Ileperuma N."/>
            <person name="Macnee N."/>
            <person name="Campin R."/>
            <person name="McAtee P."/>
            <person name="Drummond R.S.M."/>
            <person name="Espley R.V."/>
            <person name="Ireland H.S."/>
            <person name="Wu R."/>
            <person name="Atkinson R.G."/>
            <person name="Karunairetnam S."/>
            <person name="Bulley S."/>
            <person name="Chunkath S."/>
            <person name="Hanley Z."/>
            <person name="Storey R."/>
            <person name="Thrimawithana A.H."/>
            <person name="Thomson S."/>
            <person name="David C."/>
            <person name="Testolin R."/>
            <person name="Huang H."/>
            <person name="Hellens R.P."/>
            <person name="Schaffer R.J."/>
        </authorList>
    </citation>
    <scope>NUCLEOTIDE SEQUENCE [LARGE SCALE GENOMIC DNA]</scope>
    <source>
        <strain evidence="2">cv. Red5</strain>
    </source>
</reference>
<dbReference type="InterPro" id="IPR001611">
    <property type="entry name" value="Leu-rich_rpt"/>
</dbReference>
<dbReference type="OrthoDB" id="1901675at2759"/>
<evidence type="ECO:0000313" key="2">
    <source>
        <dbReference type="Proteomes" id="UP000241394"/>
    </source>
</evidence>
<dbReference type="PANTHER" id="PTHR16083">
    <property type="entry name" value="LEUCINE RICH REPEAT CONTAINING PROTEIN"/>
    <property type="match status" value="1"/>
</dbReference>
<name>A0A2R6R6P6_ACTCC</name>
<comment type="caution">
    <text evidence="1">The sequence shown here is derived from an EMBL/GenBank/DDBJ whole genome shotgun (WGS) entry which is preliminary data.</text>
</comment>
<dbReference type="AlphaFoldDB" id="A0A2R6R6P6"/>
<dbReference type="InParanoid" id="A0A2R6R6P6"/>
<reference evidence="1 2" key="1">
    <citation type="submission" date="2017-07" db="EMBL/GenBank/DDBJ databases">
        <title>An improved, manually edited Actinidia chinensis var. chinensis (kiwifruit) genome highlights the challenges associated with draft genomes and gene prediction in plants.</title>
        <authorList>
            <person name="Pilkington S."/>
            <person name="Crowhurst R."/>
            <person name="Hilario E."/>
            <person name="Nardozza S."/>
            <person name="Fraser L."/>
            <person name="Peng Y."/>
            <person name="Gunaseelan K."/>
            <person name="Simpson R."/>
            <person name="Tahir J."/>
            <person name="Deroles S."/>
            <person name="Templeton K."/>
            <person name="Luo Z."/>
            <person name="Davy M."/>
            <person name="Cheng C."/>
            <person name="Mcneilage M."/>
            <person name="Scaglione D."/>
            <person name="Liu Y."/>
            <person name="Zhang Q."/>
            <person name="Datson P."/>
            <person name="De Silva N."/>
            <person name="Gardiner S."/>
            <person name="Bassett H."/>
            <person name="Chagne D."/>
            <person name="Mccallum J."/>
            <person name="Dzierzon H."/>
            <person name="Deng C."/>
            <person name="Wang Y.-Y."/>
            <person name="Barron N."/>
            <person name="Manako K."/>
            <person name="Bowen J."/>
            <person name="Foster T."/>
            <person name="Erridge Z."/>
            <person name="Tiffin H."/>
            <person name="Waite C."/>
            <person name="Davies K."/>
            <person name="Grierson E."/>
            <person name="Laing W."/>
            <person name="Kirk R."/>
            <person name="Chen X."/>
            <person name="Wood M."/>
            <person name="Montefiori M."/>
            <person name="Brummell D."/>
            <person name="Schwinn K."/>
            <person name="Catanach A."/>
            <person name="Fullerton C."/>
            <person name="Li D."/>
            <person name="Meiyalaghan S."/>
            <person name="Nieuwenhuizen N."/>
            <person name="Read N."/>
            <person name="Prakash R."/>
            <person name="Hunter D."/>
            <person name="Zhang H."/>
            <person name="Mckenzie M."/>
            <person name="Knabel M."/>
            <person name="Harris A."/>
            <person name="Allan A."/>
            <person name="Chen A."/>
            <person name="Janssen B."/>
            <person name="Plunkett B."/>
            <person name="Dwamena C."/>
            <person name="Voogd C."/>
            <person name="Leif D."/>
            <person name="Lafferty D."/>
            <person name="Souleyre E."/>
            <person name="Varkonyi-Gasic E."/>
            <person name="Gambi F."/>
            <person name="Hanley J."/>
            <person name="Yao J.-L."/>
            <person name="Cheung J."/>
            <person name="David K."/>
            <person name="Warren B."/>
            <person name="Marsh K."/>
            <person name="Snowden K."/>
            <person name="Lin-Wang K."/>
            <person name="Brian L."/>
            <person name="Martinez-Sanchez M."/>
            <person name="Wang M."/>
            <person name="Ileperuma N."/>
            <person name="Macnee N."/>
            <person name="Campin R."/>
            <person name="Mcatee P."/>
            <person name="Drummond R."/>
            <person name="Espley R."/>
            <person name="Ireland H."/>
            <person name="Wu R."/>
            <person name="Atkinson R."/>
            <person name="Karunairetnam S."/>
            <person name="Bulley S."/>
            <person name="Chunkath S."/>
            <person name="Hanley Z."/>
            <person name="Storey R."/>
            <person name="Thrimawithana A."/>
            <person name="Thomson S."/>
            <person name="David C."/>
            <person name="Testolin R."/>
        </authorList>
    </citation>
    <scope>NUCLEOTIDE SEQUENCE [LARGE SCALE GENOMIC DNA]</scope>
    <source>
        <strain evidence="2">cv. Red5</strain>
        <tissue evidence="1">Young leaf</tissue>
    </source>
</reference>
<organism evidence="1 2">
    <name type="scientific">Actinidia chinensis var. chinensis</name>
    <name type="common">Chinese soft-hair kiwi</name>
    <dbReference type="NCBI Taxonomy" id="1590841"/>
    <lineage>
        <taxon>Eukaryota</taxon>
        <taxon>Viridiplantae</taxon>
        <taxon>Streptophyta</taxon>
        <taxon>Embryophyta</taxon>
        <taxon>Tracheophyta</taxon>
        <taxon>Spermatophyta</taxon>
        <taxon>Magnoliopsida</taxon>
        <taxon>eudicotyledons</taxon>
        <taxon>Gunneridae</taxon>
        <taxon>Pentapetalae</taxon>
        <taxon>asterids</taxon>
        <taxon>Ericales</taxon>
        <taxon>Actinidiaceae</taxon>
        <taxon>Actinidia</taxon>
    </lineage>
</organism>
<dbReference type="PROSITE" id="PS51450">
    <property type="entry name" value="LRR"/>
    <property type="match status" value="1"/>
</dbReference>
<accession>A0A2R6R6P6</accession>